<gene>
    <name evidence="2" type="ORF">DES31_0643</name>
</gene>
<keyword evidence="3" id="KW-1185">Reference proteome</keyword>
<dbReference type="PROSITE" id="PS51729">
    <property type="entry name" value="GNAT_YJDJ"/>
    <property type="match status" value="1"/>
</dbReference>
<evidence type="ECO:0000259" key="1">
    <source>
        <dbReference type="PROSITE" id="PS51729"/>
    </source>
</evidence>
<accession>A0A420XIW8</accession>
<dbReference type="PANTHER" id="PTHR31435">
    <property type="entry name" value="PROTEIN NATD1"/>
    <property type="match status" value="1"/>
</dbReference>
<dbReference type="AlphaFoldDB" id="A0A420XIW8"/>
<protein>
    <recommendedName>
        <fullName evidence="1">N-acetyltransferase domain-containing protein</fullName>
    </recommendedName>
</protein>
<dbReference type="OrthoDB" id="9813275at2"/>
<dbReference type="Proteomes" id="UP000280099">
    <property type="component" value="Unassembled WGS sequence"/>
</dbReference>
<proteinExistence type="predicted"/>
<reference evidence="2 3" key="1">
    <citation type="submission" date="2018-10" db="EMBL/GenBank/DDBJ databases">
        <title>Genomic Encyclopedia of Type Strains, Phase IV (KMG-IV): sequencing the most valuable type-strain genomes for metagenomic binning, comparative biology and taxonomic classification.</title>
        <authorList>
            <person name="Goeker M."/>
        </authorList>
    </citation>
    <scope>NUCLEOTIDE SEQUENCE [LARGE SCALE GENOMIC DNA]</scope>
    <source>
        <strain evidence="2 3">DSM 23800</strain>
    </source>
</reference>
<dbReference type="InterPro" id="IPR031165">
    <property type="entry name" value="GNAT_YJDJ"/>
</dbReference>
<dbReference type="InterPro" id="IPR016181">
    <property type="entry name" value="Acyl_CoA_acyltransferase"/>
</dbReference>
<dbReference type="RefSeq" id="WP_121121922.1">
    <property type="nucleotide sequence ID" value="NZ_CP016604.1"/>
</dbReference>
<dbReference type="Gene3D" id="3.40.630.30">
    <property type="match status" value="1"/>
</dbReference>
<evidence type="ECO:0000313" key="2">
    <source>
        <dbReference type="EMBL" id="RKR77314.1"/>
    </source>
</evidence>
<organism evidence="2 3">
    <name type="scientific">Otariodibacter oris</name>
    <dbReference type="NCBI Taxonomy" id="1032623"/>
    <lineage>
        <taxon>Bacteria</taxon>
        <taxon>Pseudomonadati</taxon>
        <taxon>Pseudomonadota</taxon>
        <taxon>Gammaproteobacteria</taxon>
        <taxon>Pasteurellales</taxon>
        <taxon>Pasteurellaceae</taxon>
        <taxon>Otariodibacter</taxon>
    </lineage>
</organism>
<sequence length="90" mass="10520">MYVLHDKENHRFIFQTEQKKLIGELAYQYVSDKVINAYHTEVDVNHQGEGIAGKLYNALIEFAEQNQLKIHPSCSYVEKRMIRSHSQLIA</sequence>
<name>A0A420XIW8_9PAST</name>
<comment type="caution">
    <text evidence="2">The sequence shown here is derived from an EMBL/GenBank/DDBJ whole genome shotgun (WGS) entry which is preliminary data.</text>
</comment>
<feature type="domain" description="N-acetyltransferase" evidence="1">
    <location>
        <begin position="4"/>
        <end position="90"/>
    </location>
</feature>
<dbReference type="InterPro" id="IPR045057">
    <property type="entry name" value="Gcn5-rel_NAT"/>
</dbReference>
<dbReference type="SUPFAM" id="SSF55729">
    <property type="entry name" value="Acyl-CoA N-acyltransferases (Nat)"/>
    <property type="match status" value="1"/>
</dbReference>
<dbReference type="Pfam" id="PF14542">
    <property type="entry name" value="Acetyltransf_CG"/>
    <property type="match status" value="1"/>
</dbReference>
<dbReference type="EMBL" id="RBJC01000004">
    <property type="protein sequence ID" value="RKR77314.1"/>
    <property type="molecule type" value="Genomic_DNA"/>
</dbReference>
<evidence type="ECO:0000313" key="3">
    <source>
        <dbReference type="Proteomes" id="UP000280099"/>
    </source>
</evidence>
<dbReference type="PANTHER" id="PTHR31435:SF10">
    <property type="entry name" value="BSR4717 PROTEIN"/>
    <property type="match status" value="1"/>
</dbReference>